<dbReference type="InterPro" id="IPR052963">
    <property type="entry name" value="Pantetheine_PDE"/>
</dbReference>
<dbReference type="PANTHER" id="PTHR36492">
    <property type="match status" value="1"/>
</dbReference>
<evidence type="ECO:0000313" key="2">
    <source>
        <dbReference type="EMBL" id="TQR17514.1"/>
    </source>
</evidence>
<dbReference type="SUPFAM" id="SSF56300">
    <property type="entry name" value="Metallo-dependent phosphatases"/>
    <property type="match status" value="1"/>
</dbReference>
<dbReference type="AlphaFoldDB" id="A0A544TJ79"/>
<keyword evidence="2" id="KW-0378">Hydrolase</keyword>
<accession>A0A544TJ79</accession>
<comment type="caution">
    <text evidence="2">The sequence shown here is derived from an EMBL/GenBank/DDBJ whole genome shotgun (WGS) entry which is preliminary data.</text>
</comment>
<feature type="domain" description="Calcineurin-like phosphoesterase" evidence="1">
    <location>
        <begin position="1"/>
        <end position="232"/>
    </location>
</feature>
<reference evidence="2 3" key="1">
    <citation type="submission" date="2019-06" db="EMBL/GenBank/DDBJ databases">
        <title>Psychrobacillus vulpis sp. nov., a new species isolated from feces of a red fox that inhabits in The Tablas de Daimiel Natural Park, Albacete, Spain.</title>
        <authorList>
            <person name="Rodriguez M."/>
            <person name="Reina J.C."/>
            <person name="Bejar V."/>
            <person name="Llamas I."/>
        </authorList>
    </citation>
    <scope>NUCLEOTIDE SEQUENCE [LARGE SCALE GENOMIC DNA]</scope>
    <source>
        <strain evidence="2 3">Z8</strain>
    </source>
</reference>
<dbReference type="EMBL" id="VDGI01000026">
    <property type="protein sequence ID" value="TQR17514.1"/>
    <property type="molecule type" value="Genomic_DNA"/>
</dbReference>
<dbReference type="GO" id="GO:0016787">
    <property type="term" value="F:hydrolase activity"/>
    <property type="evidence" value="ECO:0007669"/>
    <property type="project" value="UniProtKB-KW"/>
</dbReference>
<dbReference type="InterPro" id="IPR022302">
    <property type="entry name" value="Phosphoesterase_putative"/>
</dbReference>
<dbReference type="Pfam" id="PF00149">
    <property type="entry name" value="Metallophos"/>
    <property type="match status" value="1"/>
</dbReference>
<evidence type="ECO:0000259" key="1">
    <source>
        <dbReference type="Pfam" id="PF00149"/>
    </source>
</evidence>
<gene>
    <name evidence="2" type="ORF">FG384_17595</name>
</gene>
<dbReference type="RefSeq" id="WP_142643997.1">
    <property type="nucleotide sequence ID" value="NZ_VDGI01000026.1"/>
</dbReference>
<dbReference type="NCBIfam" id="TIGR03729">
    <property type="entry name" value="acc_ester"/>
    <property type="match status" value="1"/>
</dbReference>
<organism evidence="2 3">
    <name type="scientific">Psychrobacillus vulpis</name>
    <dbReference type="NCBI Taxonomy" id="2325572"/>
    <lineage>
        <taxon>Bacteria</taxon>
        <taxon>Bacillati</taxon>
        <taxon>Bacillota</taxon>
        <taxon>Bacilli</taxon>
        <taxon>Bacillales</taxon>
        <taxon>Bacillaceae</taxon>
        <taxon>Psychrobacillus</taxon>
    </lineage>
</organism>
<name>A0A544TJ79_9BACI</name>
<dbReference type="OrthoDB" id="113290at2"/>
<dbReference type="PANTHER" id="PTHR36492:SF2">
    <property type="entry name" value="[ACYL-CARRIER-PROTEIN] PHOSPHODIESTERASE PPTH"/>
    <property type="match status" value="1"/>
</dbReference>
<protein>
    <submittedName>
        <fullName evidence="2">Phosphohydrolase</fullName>
    </submittedName>
</protein>
<evidence type="ECO:0000313" key="3">
    <source>
        <dbReference type="Proteomes" id="UP000316626"/>
    </source>
</evidence>
<dbReference type="InterPro" id="IPR004843">
    <property type="entry name" value="Calcineurin-like_PHP"/>
</dbReference>
<dbReference type="Gene3D" id="3.60.21.10">
    <property type="match status" value="1"/>
</dbReference>
<dbReference type="Proteomes" id="UP000316626">
    <property type="component" value="Unassembled WGS sequence"/>
</dbReference>
<sequence>MKIGVLSDIHIDRNAEMLSGGQSYVEIVAEKVRLEQIQLLLIAGDISNDYLTSLKFLQELEKECACKVLFVPGNHDYWSKINGITDTKLIYEKFRTDATTLLEKPCLINDDWAIVGNSGWYDHSFGNPKFSQEEFAKMTYNGRTWQDYYFVHWGMSNLEIHRWFYKKIEEDLQAVEGRKVILMTHIVTHPEFIVPMPNSVFEYFNAFIGSDEYKKLYEKYNIKVSVMGHVHYRKTLKLNDTTYICACLGNSDEWRTGDPVKEIEASFATFTI</sequence>
<proteinExistence type="predicted"/>
<keyword evidence="3" id="KW-1185">Reference proteome</keyword>
<dbReference type="InterPro" id="IPR029052">
    <property type="entry name" value="Metallo-depent_PP-like"/>
</dbReference>